<organism evidence="4 5">
    <name type="scientific">Clydaea vesicula</name>
    <dbReference type="NCBI Taxonomy" id="447962"/>
    <lineage>
        <taxon>Eukaryota</taxon>
        <taxon>Fungi</taxon>
        <taxon>Fungi incertae sedis</taxon>
        <taxon>Chytridiomycota</taxon>
        <taxon>Chytridiomycota incertae sedis</taxon>
        <taxon>Chytridiomycetes</taxon>
        <taxon>Lobulomycetales</taxon>
        <taxon>Lobulomycetaceae</taxon>
        <taxon>Clydaea</taxon>
    </lineage>
</organism>
<feature type="domain" description="3-beta hydroxysteroid dehydrogenase/isomerase" evidence="3">
    <location>
        <begin position="7"/>
        <end position="259"/>
    </location>
</feature>
<comment type="caution">
    <text evidence="4">The sequence shown here is derived from an EMBL/GenBank/DDBJ whole genome shotgun (WGS) entry which is preliminary data.</text>
</comment>
<dbReference type="SUPFAM" id="SSF51735">
    <property type="entry name" value="NAD(P)-binding Rossmann-fold domains"/>
    <property type="match status" value="1"/>
</dbReference>
<dbReference type="InterPro" id="IPR002225">
    <property type="entry name" value="3Beta_OHSteriod_DH/Estase"/>
</dbReference>
<evidence type="ECO:0000256" key="1">
    <source>
        <dbReference type="ARBA" id="ARBA00009219"/>
    </source>
</evidence>
<name>A0AAD5TZD2_9FUNG</name>
<gene>
    <name evidence="4" type="primary">ERG26</name>
    <name evidence="4" type="ORF">HK099_006163</name>
</gene>
<evidence type="ECO:0000313" key="4">
    <source>
        <dbReference type="EMBL" id="KAJ3215862.1"/>
    </source>
</evidence>
<dbReference type="InterPro" id="IPR050177">
    <property type="entry name" value="Lipid_A_modif_metabolic_enz"/>
</dbReference>
<dbReference type="Gene3D" id="3.40.50.720">
    <property type="entry name" value="NAD(P)-binding Rossmann-like Domain"/>
    <property type="match status" value="1"/>
</dbReference>
<dbReference type="GO" id="GO:0006694">
    <property type="term" value="P:steroid biosynthetic process"/>
    <property type="evidence" value="ECO:0007669"/>
    <property type="project" value="InterPro"/>
</dbReference>
<dbReference type="AlphaFoldDB" id="A0AAD5TZD2"/>
<comment type="similarity">
    <text evidence="1">Belongs to the 3-beta-HSD family.</text>
</comment>
<evidence type="ECO:0000256" key="2">
    <source>
        <dbReference type="ARBA" id="ARBA00023002"/>
    </source>
</evidence>
<accession>A0AAD5TZD2</accession>
<dbReference type="EMBL" id="JADGJW010000515">
    <property type="protein sequence ID" value="KAJ3215862.1"/>
    <property type="molecule type" value="Genomic_DNA"/>
</dbReference>
<dbReference type="PANTHER" id="PTHR43245:SF51">
    <property type="entry name" value="SHORT CHAIN DEHYDROGENASE_REDUCTASE FAMILY 42E, MEMBER 2"/>
    <property type="match status" value="1"/>
</dbReference>
<dbReference type="Pfam" id="PF01073">
    <property type="entry name" value="3Beta_HSD"/>
    <property type="match status" value="1"/>
</dbReference>
<evidence type="ECO:0000313" key="5">
    <source>
        <dbReference type="Proteomes" id="UP001211065"/>
    </source>
</evidence>
<proteinExistence type="inferred from homology"/>
<dbReference type="Proteomes" id="UP001211065">
    <property type="component" value="Unassembled WGS sequence"/>
</dbReference>
<keyword evidence="2" id="KW-0560">Oxidoreductase</keyword>
<keyword evidence="5" id="KW-1185">Reference proteome</keyword>
<evidence type="ECO:0000259" key="3">
    <source>
        <dbReference type="Pfam" id="PF01073"/>
    </source>
</evidence>
<sequence>METKKVVVIGGSGLVGQYIIKQLLNDKSVNYQVTSFDLTANSLSHSVIGDITNIAQLTEALENVEICIHCASPRTGLGKEIYFKVNVEGTRNVVDACKSVGVKKLIFTSSASVVYNGQHLLNANEDLPHCDIHLDAYNETKSIAEKLVLEANDPASGFLTIALRPAGIFGPGDLQASYSVYKAAKEGKYKYMVGENKTLFDMTFVGNVAHAHVLCCKNLNAENSGQAYNITNDEPIYWFDFAKFFYDGLGRKDSLKIQIPFTIAFPMAAISEFFGHLFKFEVLFTTFRMTFLSTNRVYDISKARKYLGYKPVYSLEEGLESTLVWLTELRDKDTEWKV</sequence>
<protein>
    <submittedName>
        <fullName evidence="4">Erg26, C-3 sterol dehydrogenase</fullName>
    </submittedName>
</protein>
<dbReference type="PANTHER" id="PTHR43245">
    <property type="entry name" value="BIFUNCTIONAL POLYMYXIN RESISTANCE PROTEIN ARNA"/>
    <property type="match status" value="1"/>
</dbReference>
<reference evidence="4" key="1">
    <citation type="submission" date="2020-05" db="EMBL/GenBank/DDBJ databases">
        <title>Phylogenomic resolution of chytrid fungi.</title>
        <authorList>
            <person name="Stajich J.E."/>
            <person name="Amses K."/>
            <person name="Simmons R."/>
            <person name="Seto K."/>
            <person name="Myers J."/>
            <person name="Bonds A."/>
            <person name="Quandt C.A."/>
            <person name="Barry K."/>
            <person name="Liu P."/>
            <person name="Grigoriev I."/>
            <person name="Longcore J.E."/>
            <person name="James T.Y."/>
        </authorList>
    </citation>
    <scope>NUCLEOTIDE SEQUENCE</scope>
    <source>
        <strain evidence="4">JEL0476</strain>
    </source>
</reference>
<dbReference type="InterPro" id="IPR036291">
    <property type="entry name" value="NAD(P)-bd_dom_sf"/>
</dbReference>
<dbReference type="GO" id="GO:0016616">
    <property type="term" value="F:oxidoreductase activity, acting on the CH-OH group of donors, NAD or NADP as acceptor"/>
    <property type="evidence" value="ECO:0007669"/>
    <property type="project" value="InterPro"/>
</dbReference>